<evidence type="ECO:0000259" key="4">
    <source>
        <dbReference type="Pfam" id="PF10348"/>
    </source>
</evidence>
<evidence type="ECO:0000256" key="3">
    <source>
        <dbReference type="SAM" id="SignalP"/>
    </source>
</evidence>
<feature type="chain" id="PRO_5045245315" description="Integral membrane protein" evidence="3">
    <location>
        <begin position="29"/>
        <end position="607"/>
    </location>
</feature>
<sequence>MKSVTTRPLLAALTGAAVFGLLVPTVLAHGGDEGGHSGHGGMEMTDADKPRPEEEYPLTYFAHPDHKTAIYAHIALMVLAWVFMLPVGVMLSIARSRYRLLAQFAFLVTNAGGMLVGIVYNASTPDLYPNNAHHKLGWVVTWLVGSQFVIGLLASVAGIFKKQQSDGNSRERQGFMPVSTQAMEEHNSHIKPADNDAYRFSNDSGQGTELSSDAPRSPSLSSSSGDVSRQPLALQDVNLHTKEYDDGDDAYDVNSHSGNEPLGSILPASGKAVSTIKKIADKISGKFWKVLILAYNVVDRAILPLGFVALCTGIVTYGRFFEGSGIFSGLAHWIKGGIFFWLGIFTLGRWAGCFGEVGWAWNVRPKQAGQKWRPSAEFVESALIFTYGATNVFLEHLGNWGGAWSPQDLEHFSITILFIGGGMCGMLIESVRIRDLLNTTVTEESRQQHHFHDAEVEDSERREPETYSFSMNPIPALVILLLGIMMSSHTQDSMISSMVHKQWGNLLTGASFARGFTYVITYLKPPRSVYPSRPPTELLTAFGLISGGIIFMASAGDTVSGMIHYQLDAMFTYTVTMGLVGLLMAWVILCIALKGWAVRKEAGRYRN</sequence>
<feature type="transmembrane region" description="Helical" evidence="2">
    <location>
        <begin position="575"/>
        <end position="597"/>
    </location>
</feature>
<evidence type="ECO:0000259" key="5">
    <source>
        <dbReference type="Pfam" id="PF10355"/>
    </source>
</evidence>
<evidence type="ECO:0000256" key="1">
    <source>
        <dbReference type="SAM" id="MobiDB-lite"/>
    </source>
</evidence>
<keyword evidence="2" id="KW-0812">Transmembrane</keyword>
<organism evidence="6 7">
    <name type="scientific">Neurospora intermedia</name>
    <dbReference type="NCBI Taxonomy" id="5142"/>
    <lineage>
        <taxon>Eukaryota</taxon>
        <taxon>Fungi</taxon>
        <taxon>Dikarya</taxon>
        <taxon>Ascomycota</taxon>
        <taxon>Pezizomycotina</taxon>
        <taxon>Sordariomycetes</taxon>
        <taxon>Sordariomycetidae</taxon>
        <taxon>Sordariales</taxon>
        <taxon>Sordariaceae</taxon>
        <taxon>Neurospora</taxon>
    </lineage>
</organism>
<proteinExistence type="predicted"/>
<feature type="transmembrane region" description="Helical" evidence="2">
    <location>
        <begin position="382"/>
        <end position="400"/>
    </location>
</feature>
<feature type="domain" description="DUF2427" evidence="4">
    <location>
        <begin position="55"/>
        <end position="156"/>
    </location>
</feature>
<evidence type="ECO:0008006" key="8">
    <source>
        <dbReference type="Google" id="ProtNLM"/>
    </source>
</evidence>
<feature type="transmembrane region" description="Helical" evidence="2">
    <location>
        <begin position="469"/>
        <end position="486"/>
    </location>
</feature>
<feature type="compositionally biased region" description="Basic and acidic residues" evidence="1">
    <location>
        <begin position="183"/>
        <end position="197"/>
    </location>
</feature>
<dbReference type="InterPro" id="IPR018825">
    <property type="entry name" value="DUF2427"/>
</dbReference>
<keyword evidence="2" id="KW-0472">Membrane</keyword>
<evidence type="ECO:0000256" key="2">
    <source>
        <dbReference type="SAM" id="Phobius"/>
    </source>
</evidence>
<feature type="transmembrane region" description="Helical" evidence="2">
    <location>
        <begin position="412"/>
        <end position="428"/>
    </location>
</feature>
<protein>
    <recommendedName>
        <fullName evidence="8">Integral membrane protein</fullName>
    </recommendedName>
</protein>
<feature type="transmembrane region" description="Helical" evidence="2">
    <location>
        <begin position="140"/>
        <end position="160"/>
    </location>
</feature>
<dbReference type="Pfam" id="PF10348">
    <property type="entry name" value="DUF2427"/>
    <property type="match status" value="1"/>
</dbReference>
<dbReference type="PANTHER" id="PTHR31685">
    <property type="entry name" value="INTEGRAL MEMBRANE PROTEIN (AFU_ORTHOLOGUE AFUA_6G12730)-RELATED"/>
    <property type="match status" value="1"/>
</dbReference>
<feature type="region of interest" description="Disordered" evidence="1">
    <location>
        <begin position="181"/>
        <end position="229"/>
    </location>
</feature>
<dbReference type="InterPro" id="IPR018827">
    <property type="entry name" value="YTP1_C"/>
</dbReference>
<accession>A0ABR3D657</accession>
<feature type="transmembrane region" description="Helical" evidence="2">
    <location>
        <begin position="535"/>
        <end position="555"/>
    </location>
</feature>
<feature type="transmembrane region" description="Helical" evidence="2">
    <location>
        <begin position="301"/>
        <end position="318"/>
    </location>
</feature>
<feature type="transmembrane region" description="Helical" evidence="2">
    <location>
        <begin position="338"/>
        <end position="361"/>
    </location>
</feature>
<dbReference type="EMBL" id="JAVLET010000008">
    <property type="protein sequence ID" value="KAL0467802.1"/>
    <property type="molecule type" value="Genomic_DNA"/>
</dbReference>
<dbReference type="CDD" id="cd08760">
    <property type="entry name" value="Cyt_b561_FRRS1_like"/>
    <property type="match status" value="1"/>
</dbReference>
<comment type="caution">
    <text evidence="6">The sequence shown here is derived from an EMBL/GenBank/DDBJ whole genome shotgun (WGS) entry which is preliminary data.</text>
</comment>
<dbReference type="Proteomes" id="UP001451303">
    <property type="component" value="Unassembled WGS sequence"/>
</dbReference>
<feature type="transmembrane region" description="Helical" evidence="2">
    <location>
        <begin position="100"/>
        <end position="120"/>
    </location>
</feature>
<dbReference type="Gene3D" id="1.20.120.1770">
    <property type="match status" value="1"/>
</dbReference>
<feature type="transmembrane region" description="Helical" evidence="2">
    <location>
        <begin position="70"/>
        <end position="93"/>
    </location>
</feature>
<gene>
    <name evidence="6" type="ORF">QR685DRAFT_347695</name>
</gene>
<dbReference type="PANTHER" id="PTHR31685:SF3">
    <property type="entry name" value="INTEGRAL MEMBRANE PROTEIN (AFU_ORTHOLOGUE AFUA_6G12730)"/>
    <property type="match status" value="1"/>
</dbReference>
<dbReference type="Pfam" id="PF10355">
    <property type="entry name" value="Ytp1"/>
    <property type="match status" value="1"/>
</dbReference>
<name>A0ABR3D657_NEUIN</name>
<keyword evidence="3" id="KW-0732">Signal</keyword>
<evidence type="ECO:0000313" key="6">
    <source>
        <dbReference type="EMBL" id="KAL0467802.1"/>
    </source>
</evidence>
<keyword evidence="7" id="KW-1185">Reference proteome</keyword>
<feature type="signal peptide" evidence="3">
    <location>
        <begin position="1"/>
        <end position="28"/>
    </location>
</feature>
<reference evidence="6 7" key="1">
    <citation type="submission" date="2023-09" db="EMBL/GenBank/DDBJ databases">
        <title>Multi-omics analysis of a traditional fermented food reveals byproduct-associated fungal strains for waste-to-food upcycling.</title>
        <authorList>
            <consortium name="Lawrence Berkeley National Laboratory"/>
            <person name="Rekdal V.M."/>
            <person name="Villalobos-Escobedo J.M."/>
            <person name="Rodriguez-Valeron N."/>
            <person name="Garcia M.O."/>
            <person name="Vasquez D.P."/>
            <person name="Damayanti I."/>
            <person name="Sorensen P.M."/>
            <person name="Baidoo E.E."/>
            <person name="De Carvalho A.C."/>
            <person name="Riley R."/>
            <person name="Lipzen A."/>
            <person name="He G."/>
            <person name="Yan M."/>
            <person name="Haridas S."/>
            <person name="Daum C."/>
            <person name="Yoshinaga Y."/>
            <person name="Ng V."/>
            <person name="Grigoriev I.V."/>
            <person name="Munk R."/>
            <person name="Nuraida L."/>
            <person name="Wijaya C.H."/>
            <person name="Morales P.-C."/>
            <person name="Keasling J.D."/>
        </authorList>
    </citation>
    <scope>NUCLEOTIDE SEQUENCE [LARGE SCALE GENOMIC DNA]</scope>
    <source>
        <strain evidence="6 7">FGSC 2613</strain>
    </source>
</reference>
<keyword evidence="2" id="KW-1133">Transmembrane helix</keyword>
<feature type="transmembrane region" description="Helical" evidence="2">
    <location>
        <begin position="506"/>
        <end position="523"/>
    </location>
</feature>
<feature type="compositionally biased region" description="Low complexity" evidence="1">
    <location>
        <begin position="210"/>
        <end position="229"/>
    </location>
</feature>
<evidence type="ECO:0000313" key="7">
    <source>
        <dbReference type="Proteomes" id="UP001451303"/>
    </source>
</evidence>
<feature type="domain" description="Protein YTP1-like C-terminal" evidence="5">
    <location>
        <begin position="306"/>
        <end position="594"/>
    </location>
</feature>